<dbReference type="EMBL" id="JBHUMQ010000026">
    <property type="protein sequence ID" value="MFD2694141.1"/>
    <property type="molecule type" value="Genomic_DNA"/>
</dbReference>
<dbReference type="Pfam" id="PF13471">
    <property type="entry name" value="Transglut_core3"/>
    <property type="match status" value="1"/>
</dbReference>
<comment type="caution">
    <text evidence="2">The sequence shown here is derived from an EMBL/GenBank/DDBJ whole genome shotgun (WGS) entry which is preliminary data.</text>
</comment>
<evidence type="ECO:0000313" key="3">
    <source>
        <dbReference type="Proteomes" id="UP001597399"/>
    </source>
</evidence>
<dbReference type="RefSeq" id="WP_253057699.1">
    <property type="nucleotide sequence ID" value="NZ_JAMXWM010000001.1"/>
</dbReference>
<dbReference type="NCBIfam" id="NF033537">
    <property type="entry name" value="lasso_biosyn_B2"/>
    <property type="match status" value="1"/>
</dbReference>
<feature type="domain" description="Microcin J25-processing protein McjB C-terminal" evidence="1">
    <location>
        <begin position="42"/>
        <end position="133"/>
    </location>
</feature>
<proteinExistence type="predicted"/>
<gene>
    <name evidence="2" type="ORF">ACFSUE_10955</name>
</gene>
<dbReference type="InterPro" id="IPR053521">
    <property type="entry name" value="McjB-like"/>
</dbReference>
<dbReference type="Proteomes" id="UP001597399">
    <property type="component" value="Unassembled WGS sequence"/>
</dbReference>
<sequence length="150" mass="17475">MLKKIRKFINSPWKMKGLYIEAFFYLGWARLLILRPFAKINKHLGVEKMETPYSNENLNQTLLKKIAHAVQLVSRHTPWKSMCLVQAITAQKMLERRNIESTIYLGTGRDSNGKMIAHAWLRAGCYYLTGAEVMSRFIIVDRFAKVRKNV</sequence>
<accession>A0ABW5S3I0</accession>
<evidence type="ECO:0000313" key="2">
    <source>
        <dbReference type="EMBL" id="MFD2694141.1"/>
    </source>
</evidence>
<keyword evidence="3" id="KW-1185">Reference proteome</keyword>
<reference evidence="3" key="1">
    <citation type="journal article" date="2019" name="Int. J. Syst. Evol. Microbiol.">
        <title>The Global Catalogue of Microorganisms (GCM) 10K type strain sequencing project: providing services to taxonomists for standard genome sequencing and annotation.</title>
        <authorList>
            <consortium name="The Broad Institute Genomics Platform"/>
            <consortium name="The Broad Institute Genome Sequencing Center for Infectious Disease"/>
            <person name="Wu L."/>
            <person name="Ma J."/>
        </authorList>
    </citation>
    <scope>NUCLEOTIDE SEQUENCE [LARGE SCALE GENOMIC DNA]</scope>
    <source>
        <strain evidence="3">TISTR 2466</strain>
    </source>
</reference>
<name>A0ABW5S3I0_9BACL</name>
<dbReference type="InterPro" id="IPR032708">
    <property type="entry name" value="McjB_C"/>
</dbReference>
<protein>
    <submittedName>
        <fullName evidence="2">Lasso peptide biosynthesis B2 protein</fullName>
    </submittedName>
</protein>
<organism evidence="2 3">
    <name type="scientific">Sporolactobacillus shoreicorticis</name>
    <dbReference type="NCBI Taxonomy" id="1923877"/>
    <lineage>
        <taxon>Bacteria</taxon>
        <taxon>Bacillati</taxon>
        <taxon>Bacillota</taxon>
        <taxon>Bacilli</taxon>
        <taxon>Bacillales</taxon>
        <taxon>Sporolactobacillaceae</taxon>
        <taxon>Sporolactobacillus</taxon>
    </lineage>
</organism>
<evidence type="ECO:0000259" key="1">
    <source>
        <dbReference type="Pfam" id="PF13471"/>
    </source>
</evidence>